<accession>A0AAV1E5G1</accession>
<feature type="compositionally biased region" description="Low complexity" evidence="8">
    <location>
        <begin position="49"/>
        <end position="70"/>
    </location>
</feature>
<dbReference type="EMBL" id="OX459125">
    <property type="protein sequence ID" value="CAI9115317.1"/>
    <property type="molecule type" value="Genomic_DNA"/>
</dbReference>
<dbReference type="PANTHER" id="PTHR47416">
    <property type="entry name" value="BASIC-LEUCINE ZIPPER TRANSCRIPTION FACTOR F-RELATED"/>
    <property type="match status" value="1"/>
</dbReference>
<protein>
    <submittedName>
        <fullName evidence="10">OLC1v1016192C2</fullName>
    </submittedName>
</protein>
<sequence>MVDGIVNYGDNLAMEVVGEEQDQMISWDDIINSPQDLILDLGFLEVDSPESTTTTTSSSSPTAAEAAAVPPSELGASFSIDQIEDFLFNDVDHDDYGTATAADDFLSDLLLDSPLPSSTTTTATNSDHEDNNRSSSPDIVSLQQHHSPSPPPPLFDHSQSPQLEVPLKDSPSPPQEGSQQGSPRQPEGENEEDEQDADDPISKKRKRQIRNRDAAVRSRERKKMYVRDLEMKSRFYESECRRLGMLLQCYVAENHALRLSLHSSNSSQAFGASTTRQESAVLLLESLLLGSLLWFLGVISLLIVPQQLQSEAVQIGNAGDKNRERNLPPRKAGSDVWFHPSFMMSKRCRGSRRKMRCSFAAAASATLLRDSKEMLLIF</sequence>
<evidence type="ECO:0000259" key="9">
    <source>
        <dbReference type="PROSITE" id="PS50217"/>
    </source>
</evidence>
<comment type="subcellular location">
    <subcellularLocation>
        <location evidence="2">Endoplasmic reticulum membrane</location>
        <topology evidence="2">Single-pass membrane protein</topology>
    </subcellularLocation>
    <subcellularLocation>
        <location evidence="1">Nucleus</location>
    </subcellularLocation>
</comment>
<evidence type="ECO:0000256" key="6">
    <source>
        <dbReference type="ARBA" id="ARBA00023163"/>
    </source>
</evidence>
<name>A0AAV1E5G1_OLDCO</name>
<gene>
    <name evidence="10" type="ORF">OLC1_LOCUS21870</name>
</gene>
<comment type="similarity">
    <text evidence="3">Belongs to the bZIP family.</text>
</comment>
<dbReference type="SUPFAM" id="SSF57959">
    <property type="entry name" value="Leucine zipper domain"/>
    <property type="match status" value="1"/>
</dbReference>
<evidence type="ECO:0000256" key="4">
    <source>
        <dbReference type="ARBA" id="ARBA00023015"/>
    </source>
</evidence>
<keyword evidence="11" id="KW-1185">Reference proteome</keyword>
<dbReference type="InterPro" id="IPR046347">
    <property type="entry name" value="bZIP_sf"/>
</dbReference>
<evidence type="ECO:0000313" key="10">
    <source>
        <dbReference type="EMBL" id="CAI9115317.1"/>
    </source>
</evidence>
<dbReference type="Pfam" id="PF07716">
    <property type="entry name" value="bZIP_2"/>
    <property type="match status" value="1"/>
</dbReference>
<dbReference type="CDD" id="cd14704">
    <property type="entry name" value="bZIP_HY5-like"/>
    <property type="match status" value="1"/>
</dbReference>
<dbReference type="AlphaFoldDB" id="A0AAV1E5G1"/>
<feature type="domain" description="BZIP" evidence="9">
    <location>
        <begin position="201"/>
        <end position="243"/>
    </location>
</feature>
<organism evidence="10 11">
    <name type="scientific">Oldenlandia corymbosa var. corymbosa</name>
    <dbReference type="NCBI Taxonomy" id="529605"/>
    <lineage>
        <taxon>Eukaryota</taxon>
        <taxon>Viridiplantae</taxon>
        <taxon>Streptophyta</taxon>
        <taxon>Embryophyta</taxon>
        <taxon>Tracheophyta</taxon>
        <taxon>Spermatophyta</taxon>
        <taxon>Magnoliopsida</taxon>
        <taxon>eudicotyledons</taxon>
        <taxon>Gunneridae</taxon>
        <taxon>Pentapetalae</taxon>
        <taxon>asterids</taxon>
        <taxon>lamiids</taxon>
        <taxon>Gentianales</taxon>
        <taxon>Rubiaceae</taxon>
        <taxon>Rubioideae</taxon>
        <taxon>Spermacoceae</taxon>
        <taxon>Hedyotis-Oldenlandia complex</taxon>
        <taxon>Oldenlandia</taxon>
    </lineage>
</organism>
<dbReference type="PANTHER" id="PTHR47416:SF8">
    <property type="entry name" value="BASIC-LEUCINE ZIPPER TRANSCRIPTION FACTOR E-RELATED"/>
    <property type="match status" value="1"/>
</dbReference>
<evidence type="ECO:0000256" key="3">
    <source>
        <dbReference type="ARBA" id="ARBA00007163"/>
    </source>
</evidence>
<dbReference type="Proteomes" id="UP001161247">
    <property type="component" value="Chromosome 8"/>
</dbReference>
<dbReference type="PROSITE" id="PS50217">
    <property type="entry name" value="BZIP"/>
    <property type="match status" value="1"/>
</dbReference>
<proteinExistence type="inferred from homology"/>
<evidence type="ECO:0000256" key="5">
    <source>
        <dbReference type="ARBA" id="ARBA00023125"/>
    </source>
</evidence>
<reference evidence="10" key="1">
    <citation type="submission" date="2023-03" db="EMBL/GenBank/DDBJ databases">
        <authorList>
            <person name="Julca I."/>
        </authorList>
    </citation>
    <scope>NUCLEOTIDE SEQUENCE</scope>
</reference>
<keyword evidence="4" id="KW-0805">Transcription regulation</keyword>
<dbReference type="InterPro" id="IPR004827">
    <property type="entry name" value="bZIP"/>
</dbReference>
<evidence type="ECO:0000256" key="8">
    <source>
        <dbReference type="SAM" id="MobiDB-lite"/>
    </source>
</evidence>
<dbReference type="SMART" id="SM00338">
    <property type="entry name" value="BRLZ"/>
    <property type="match status" value="1"/>
</dbReference>
<dbReference type="GO" id="GO:0003677">
    <property type="term" value="F:DNA binding"/>
    <property type="evidence" value="ECO:0007669"/>
    <property type="project" value="UniProtKB-KW"/>
</dbReference>
<evidence type="ECO:0000256" key="1">
    <source>
        <dbReference type="ARBA" id="ARBA00004123"/>
    </source>
</evidence>
<feature type="compositionally biased region" description="Basic and acidic residues" evidence="8">
    <location>
        <begin position="210"/>
        <end position="219"/>
    </location>
</feature>
<evidence type="ECO:0000313" key="11">
    <source>
        <dbReference type="Proteomes" id="UP001161247"/>
    </source>
</evidence>
<dbReference type="PROSITE" id="PS00036">
    <property type="entry name" value="BZIP_BASIC"/>
    <property type="match status" value="1"/>
</dbReference>
<keyword evidence="5" id="KW-0238">DNA-binding</keyword>
<evidence type="ECO:0000256" key="7">
    <source>
        <dbReference type="ARBA" id="ARBA00023242"/>
    </source>
</evidence>
<feature type="compositionally biased region" description="Acidic residues" evidence="8">
    <location>
        <begin position="188"/>
        <end position="199"/>
    </location>
</feature>
<evidence type="ECO:0000256" key="2">
    <source>
        <dbReference type="ARBA" id="ARBA00004389"/>
    </source>
</evidence>
<dbReference type="GO" id="GO:0003700">
    <property type="term" value="F:DNA-binding transcription factor activity"/>
    <property type="evidence" value="ECO:0007669"/>
    <property type="project" value="InterPro"/>
</dbReference>
<dbReference type="GO" id="GO:0005789">
    <property type="term" value="C:endoplasmic reticulum membrane"/>
    <property type="evidence" value="ECO:0007669"/>
    <property type="project" value="UniProtKB-SubCell"/>
</dbReference>
<keyword evidence="7" id="KW-0539">Nucleus</keyword>
<keyword evidence="6" id="KW-0804">Transcription</keyword>
<feature type="region of interest" description="Disordered" evidence="8">
    <location>
        <begin position="48"/>
        <end position="70"/>
    </location>
</feature>
<feature type="region of interest" description="Disordered" evidence="8">
    <location>
        <begin position="117"/>
        <end position="219"/>
    </location>
</feature>
<dbReference type="Gene3D" id="1.20.5.170">
    <property type="match status" value="1"/>
</dbReference>
<dbReference type="GO" id="GO:0005634">
    <property type="term" value="C:nucleus"/>
    <property type="evidence" value="ECO:0007669"/>
    <property type="project" value="UniProtKB-SubCell"/>
</dbReference>